<sequence>MAANPSPNQPNEMEELLAERREELQMLSTMITQLEVQIQDITAQIAHLVEKYEVNRDFLAAAGDLGRFTSNFSGRAVERMVIDMERGERKVYMDLVVLVANNKNAAEKEAKTLNEKLQVLHTELAEYKATQVKSQEEHDELAAFIAKERAREEGDGPQEVVSREAEPSAGVDDANGTGSIL</sequence>
<comment type="caution">
    <text evidence="3">The sequence shown here is derived from an EMBL/GenBank/DDBJ whole genome shotgun (WGS) entry which is preliminary data.</text>
</comment>
<reference evidence="3 4" key="1">
    <citation type="submission" date="2019-06" db="EMBL/GenBank/DDBJ databases">
        <authorList>
            <person name="Broberg M."/>
        </authorList>
    </citation>
    <scope>NUCLEOTIDE SEQUENCE [LARGE SCALE GENOMIC DNA]</scope>
</reference>
<dbReference type="EMBL" id="CABFNS010000729">
    <property type="protein sequence ID" value="VUC25012.1"/>
    <property type="molecule type" value="Genomic_DNA"/>
</dbReference>
<dbReference type="Proteomes" id="UP000766486">
    <property type="component" value="Unassembled WGS sequence"/>
</dbReference>
<feature type="coiled-coil region" evidence="1">
    <location>
        <begin position="96"/>
        <end position="130"/>
    </location>
</feature>
<accession>A0ABY6U536</accession>
<evidence type="ECO:0000313" key="3">
    <source>
        <dbReference type="EMBL" id="VUC25012.1"/>
    </source>
</evidence>
<evidence type="ECO:0000313" key="4">
    <source>
        <dbReference type="Proteomes" id="UP000766486"/>
    </source>
</evidence>
<feature type="coiled-coil region" evidence="1">
    <location>
        <begin position="17"/>
        <end position="51"/>
    </location>
</feature>
<organism evidence="3 4">
    <name type="scientific">Bionectria ochroleuca</name>
    <name type="common">Gliocladium roseum</name>
    <dbReference type="NCBI Taxonomy" id="29856"/>
    <lineage>
        <taxon>Eukaryota</taxon>
        <taxon>Fungi</taxon>
        <taxon>Dikarya</taxon>
        <taxon>Ascomycota</taxon>
        <taxon>Pezizomycotina</taxon>
        <taxon>Sordariomycetes</taxon>
        <taxon>Hypocreomycetidae</taxon>
        <taxon>Hypocreales</taxon>
        <taxon>Bionectriaceae</taxon>
        <taxon>Clonostachys</taxon>
    </lineage>
</organism>
<gene>
    <name evidence="3" type="ORF">CLO192961_LOCUS154746</name>
</gene>
<keyword evidence="1" id="KW-0175">Coiled coil</keyword>
<evidence type="ECO:0000256" key="2">
    <source>
        <dbReference type="SAM" id="MobiDB-lite"/>
    </source>
</evidence>
<evidence type="ECO:0000256" key="1">
    <source>
        <dbReference type="SAM" id="Coils"/>
    </source>
</evidence>
<protein>
    <submittedName>
        <fullName evidence="3">Uncharacterized protein</fullName>
    </submittedName>
</protein>
<feature type="region of interest" description="Disordered" evidence="2">
    <location>
        <begin position="148"/>
        <end position="181"/>
    </location>
</feature>
<proteinExistence type="predicted"/>
<keyword evidence="4" id="KW-1185">Reference proteome</keyword>
<name>A0ABY6U536_BIOOC</name>